<dbReference type="EMBL" id="CP035913">
    <property type="protein sequence ID" value="QBE63265.1"/>
    <property type="molecule type" value="Genomic_DNA"/>
</dbReference>
<proteinExistence type="predicted"/>
<dbReference type="AlphaFoldDB" id="A0A4P6KWY2"/>
<dbReference type="OrthoDB" id="8759626at2"/>
<gene>
    <name evidence="1" type="ORF">EWM63_10080</name>
</gene>
<accession>A0A4P6KWY2</accession>
<protein>
    <submittedName>
        <fullName evidence="1">Uncharacterized protein</fullName>
    </submittedName>
</protein>
<dbReference type="Proteomes" id="UP000290637">
    <property type="component" value="Chromosome"/>
</dbReference>
<dbReference type="KEGG" id="plue:EWM63_10080"/>
<evidence type="ECO:0000313" key="1">
    <source>
        <dbReference type="EMBL" id="QBE63265.1"/>
    </source>
</evidence>
<organism evidence="1 2">
    <name type="scientific">Pseudoduganella lutea</name>
    <dbReference type="NCBI Taxonomy" id="321985"/>
    <lineage>
        <taxon>Bacteria</taxon>
        <taxon>Pseudomonadati</taxon>
        <taxon>Pseudomonadota</taxon>
        <taxon>Betaproteobacteria</taxon>
        <taxon>Burkholderiales</taxon>
        <taxon>Oxalobacteraceae</taxon>
        <taxon>Telluria group</taxon>
        <taxon>Pseudoduganella</taxon>
    </lineage>
</organism>
<reference evidence="1 2" key="1">
    <citation type="submission" date="2019-02" db="EMBL/GenBank/DDBJ databases">
        <title>Draft Genome Sequences of Six Type Strains of the Genus Massilia.</title>
        <authorList>
            <person name="Miess H."/>
            <person name="Frediansyhah A."/>
            <person name="Gross H."/>
        </authorList>
    </citation>
    <scope>NUCLEOTIDE SEQUENCE [LARGE SCALE GENOMIC DNA]</scope>
    <source>
        <strain evidence="1 2">DSM 17473</strain>
    </source>
</reference>
<sequence>MNDTVYDEARANWRMAQCVDTGVKLSLADGVTPALEFMQECGVPREIAMRVLGAPCFGRHPAPTNAHAEAAR</sequence>
<keyword evidence="2" id="KW-1185">Reference proteome</keyword>
<name>A0A4P6KWY2_9BURK</name>
<evidence type="ECO:0000313" key="2">
    <source>
        <dbReference type="Proteomes" id="UP000290637"/>
    </source>
</evidence>
<dbReference type="RefSeq" id="WP_130186394.1">
    <property type="nucleotide sequence ID" value="NZ_CP035913.1"/>
</dbReference>